<dbReference type="RefSeq" id="WP_201095340.1">
    <property type="nucleotide sequence ID" value="NZ_CP067393.1"/>
</dbReference>
<protein>
    <submittedName>
        <fullName evidence="1">Uncharacterized protein</fullName>
    </submittedName>
</protein>
<name>A0A974NHU8_9GAMM</name>
<dbReference type="KEGG" id="eaz:JHT90_06430"/>
<dbReference type="AlphaFoldDB" id="A0A974NHU8"/>
<dbReference type="EMBL" id="CP067393">
    <property type="protein sequence ID" value="QQP86875.1"/>
    <property type="molecule type" value="Genomic_DNA"/>
</dbReference>
<keyword evidence="2" id="KW-1185">Reference proteome</keyword>
<reference evidence="1 2" key="1">
    <citation type="submission" date="2021-01" db="EMBL/GenBank/DDBJ databases">
        <title>Entomomonas sp. F2A isolated from a house cricket (Acheta domesticus).</title>
        <authorList>
            <person name="Spergser J."/>
            <person name="Busse H.-J."/>
        </authorList>
    </citation>
    <scope>NUCLEOTIDE SEQUENCE [LARGE SCALE GENOMIC DNA]</scope>
    <source>
        <strain evidence="1 2">F2A</strain>
    </source>
</reference>
<organism evidence="1 2">
    <name type="scientific">Entomomonas asaccharolytica</name>
    <dbReference type="NCBI Taxonomy" id="2785331"/>
    <lineage>
        <taxon>Bacteria</taxon>
        <taxon>Pseudomonadati</taxon>
        <taxon>Pseudomonadota</taxon>
        <taxon>Gammaproteobacteria</taxon>
        <taxon>Pseudomonadales</taxon>
        <taxon>Pseudomonadaceae</taxon>
        <taxon>Entomomonas</taxon>
    </lineage>
</organism>
<evidence type="ECO:0000313" key="1">
    <source>
        <dbReference type="EMBL" id="QQP86875.1"/>
    </source>
</evidence>
<proteinExistence type="predicted"/>
<accession>A0A974NHU8</accession>
<evidence type="ECO:0000313" key="2">
    <source>
        <dbReference type="Proteomes" id="UP000595278"/>
    </source>
</evidence>
<sequence length="106" mass="11802">MCTNDKRLIIALSNGHDLDGELVVDECVLKGVKHISFNYMFDTDSTITVQFDSEESFQEALKLTDWRLSLNHNHSLGINCAEGGVRIANIVYEKIDVLLDTQGATS</sequence>
<dbReference type="Proteomes" id="UP000595278">
    <property type="component" value="Chromosome"/>
</dbReference>
<gene>
    <name evidence="1" type="ORF">JHT90_06430</name>
</gene>